<dbReference type="InterPro" id="IPR037401">
    <property type="entry name" value="SnoaL-like"/>
</dbReference>
<gene>
    <name evidence="2" type="ORF">EV644_115132</name>
</gene>
<keyword evidence="3" id="KW-1185">Reference proteome</keyword>
<dbReference type="RefSeq" id="WP_132192585.1">
    <property type="nucleotide sequence ID" value="NZ_SLWM01000015.1"/>
</dbReference>
<proteinExistence type="predicted"/>
<dbReference type="InterPro" id="IPR032710">
    <property type="entry name" value="NTF2-like_dom_sf"/>
</dbReference>
<dbReference type="Gene3D" id="3.10.450.50">
    <property type="match status" value="1"/>
</dbReference>
<protein>
    <recommendedName>
        <fullName evidence="1">SnoaL-like domain-containing protein</fullName>
    </recommendedName>
</protein>
<evidence type="ECO:0000313" key="2">
    <source>
        <dbReference type="EMBL" id="TCO17110.1"/>
    </source>
</evidence>
<evidence type="ECO:0000313" key="3">
    <source>
        <dbReference type="Proteomes" id="UP000295818"/>
    </source>
</evidence>
<dbReference type="Pfam" id="PF12680">
    <property type="entry name" value="SnoaL_2"/>
    <property type="match status" value="1"/>
</dbReference>
<dbReference type="SUPFAM" id="SSF54427">
    <property type="entry name" value="NTF2-like"/>
    <property type="match status" value="1"/>
</dbReference>
<comment type="caution">
    <text evidence="2">The sequence shown here is derived from an EMBL/GenBank/DDBJ whole genome shotgun (WGS) entry which is preliminary data.</text>
</comment>
<sequence>MTDPVAVAQQYFDALMAKDFAKVGSFLAPDIVWHQPGANQFSGTQEGADAVNAMIGGMMAASAGTFELELIAPPMLNGDLVAAAIRFGARRDEVEMTMDGVDLLRVAHGQIVEVWLFSGDQKAEDDFWGA</sequence>
<dbReference type="CDD" id="cd00531">
    <property type="entry name" value="NTF2_like"/>
    <property type="match status" value="1"/>
</dbReference>
<organism evidence="2 3">
    <name type="scientific">Kribbella orskensis</name>
    <dbReference type="NCBI Taxonomy" id="2512216"/>
    <lineage>
        <taxon>Bacteria</taxon>
        <taxon>Bacillati</taxon>
        <taxon>Actinomycetota</taxon>
        <taxon>Actinomycetes</taxon>
        <taxon>Propionibacteriales</taxon>
        <taxon>Kribbellaceae</taxon>
        <taxon>Kribbella</taxon>
    </lineage>
</organism>
<feature type="domain" description="SnoaL-like" evidence="1">
    <location>
        <begin position="9"/>
        <end position="114"/>
    </location>
</feature>
<evidence type="ECO:0000259" key="1">
    <source>
        <dbReference type="Pfam" id="PF12680"/>
    </source>
</evidence>
<reference evidence="2 3" key="1">
    <citation type="journal article" date="2015" name="Stand. Genomic Sci.">
        <title>Genomic Encyclopedia of Bacterial and Archaeal Type Strains, Phase III: the genomes of soil and plant-associated and newly described type strains.</title>
        <authorList>
            <person name="Whitman W.B."/>
            <person name="Woyke T."/>
            <person name="Klenk H.P."/>
            <person name="Zhou Y."/>
            <person name="Lilburn T.G."/>
            <person name="Beck B.J."/>
            <person name="De Vos P."/>
            <person name="Vandamme P."/>
            <person name="Eisen J.A."/>
            <person name="Garrity G."/>
            <person name="Hugenholtz P."/>
            <person name="Kyrpides N.C."/>
        </authorList>
    </citation>
    <scope>NUCLEOTIDE SEQUENCE [LARGE SCALE GENOMIC DNA]</scope>
    <source>
        <strain evidence="2 3">VKM Ac-2538</strain>
    </source>
</reference>
<name>A0ABY2BDI7_9ACTN</name>
<accession>A0ABY2BDI7</accession>
<dbReference type="EMBL" id="SLWM01000015">
    <property type="protein sequence ID" value="TCO17110.1"/>
    <property type="molecule type" value="Genomic_DNA"/>
</dbReference>
<dbReference type="Proteomes" id="UP000295818">
    <property type="component" value="Unassembled WGS sequence"/>
</dbReference>